<proteinExistence type="inferred from homology"/>
<accession>A0A7S3PSH0</accession>
<dbReference type="PANTHER" id="PTHR11593">
    <property type="entry name" value="60S RIBOSOMAL PROTEIN L17"/>
    <property type="match status" value="1"/>
</dbReference>
<protein>
    <recommendedName>
        <fullName evidence="6">50S ribosomal protein L22, chloroplastic</fullName>
    </recommendedName>
</protein>
<gene>
    <name evidence="5" type="ORF">ASTO00021_LOCUS18892</name>
</gene>
<evidence type="ECO:0000313" key="5">
    <source>
        <dbReference type="EMBL" id="CAE0448923.1"/>
    </source>
</evidence>
<dbReference type="EMBL" id="HBIN01026519">
    <property type="protein sequence ID" value="CAE0448923.1"/>
    <property type="molecule type" value="Transcribed_RNA"/>
</dbReference>
<dbReference type="InterPro" id="IPR001063">
    <property type="entry name" value="Ribosomal_uL22"/>
</dbReference>
<dbReference type="Gene3D" id="3.90.470.10">
    <property type="entry name" value="Ribosomal protein L22/L17"/>
    <property type="match status" value="1"/>
</dbReference>
<dbReference type="PANTHER" id="PTHR11593:SF10">
    <property type="entry name" value="60S RIBOSOMAL PROTEIN L17"/>
    <property type="match status" value="1"/>
</dbReference>
<organism evidence="5">
    <name type="scientific">Aplanochytrium stocchinoi</name>
    <dbReference type="NCBI Taxonomy" id="215587"/>
    <lineage>
        <taxon>Eukaryota</taxon>
        <taxon>Sar</taxon>
        <taxon>Stramenopiles</taxon>
        <taxon>Bigyra</taxon>
        <taxon>Labyrinthulomycetes</taxon>
        <taxon>Thraustochytrida</taxon>
        <taxon>Thraustochytriidae</taxon>
        <taxon>Aplanochytrium</taxon>
    </lineage>
</organism>
<dbReference type="NCBIfam" id="TIGR01038">
    <property type="entry name" value="uL22_arch_euk"/>
    <property type="match status" value="1"/>
</dbReference>
<name>A0A7S3PSH0_9STRA</name>
<dbReference type="GO" id="GO:0003735">
    <property type="term" value="F:structural constituent of ribosome"/>
    <property type="evidence" value="ECO:0007669"/>
    <property type="project" value="InterPro"/>
</dbReference>
<evidence type="ECO:0000256" key="1">
    <source>
        <dbReference type="ARBA" id="ARBA00009451"/>
    </source>
</evidence>
<evidence type="ECO:0000256" key="3">
    <source>
        <dbReference type="ARBA" id="ARBA00023274"/>
    </source>
</evidence>
<dbReference type="GO" id="GO:0022625">
    <property type="term" value="C:cytosolic large ribosomal subunit"/>
    <property type="evidence" value="ECO:0007669"/>
    <property type="project" value="TreeGrafter"/>
</dbReference>
<dbReference type="Pfam" id="PF00237">
    <property type="entry name" value="Ribosomal_L22"/>
    <property type="match status" value="1"/>
</dbReference>
<keyword evidence="3 4" id="KW-0687">Ribonucleoprotein</keyword>
<evidence type="ECO:0000256" key="2">
    <source>
        <dbReference type="ARBA" id="ARBA00022980"/>
    </source>
</evidence>
<comment type="similarity">
    <text evidence="1 4">Belongs to the universal ribosomal protein uL22 family.</text>
</comment>
<dbReference type="SUPFAM" id="SSF54843">
    <property type="entry name" value="Ribosomal protein L22"/>
    <property type="match status" value="1"/>
</dbReference>
<sequence>MGHGKYAIEADNPSKTCKARGSHLRTHFKKMREVGNAIKGMPLKRAQKYLENVLDFKQAVAFKRFTGGCGRTAQAKQLKAPGSQAGWPIKPTKFMLDLLKNLESNAEVKGLDVDQLVLSYVSVNKSKQMRRRTYRAHGRINAYMSSPCHVELMCTEETEGVKRANDSETKQLRLSRKKVAQMRLKGLPVGGGVE</sequence>
<dbReference type="AlphaFoldDB" id="A0A7S3PSH0"/>
<reference evidence="5" key="1">
    <citation type="submission" date="2021-01" db="EMBL/GenBank/DDBJ databases">
        <authorList>
            <person name="Corre E."/>
            <person name="Pelletier E."/>
            <person name="Niang G."/>
            <person name="Scheremetjew M."/>
            <person name="Finn R."/>
            <person name="Kale V."/>
            <person name="Holt S."/>
            <person name="Cochrane G."/>
            <person name="Meng A."/>
            <person name="Brown T."/>
            <person name="Cohen L."/>
        </authorList>
    </citation>
    <scope>NUCLEOTIDE SEQUENCE</scope>
    <source>
        <strain evidence="5">GSBS06</strain>
    </source>
</reference>
<dbReference type="InterPro" id="IPR005721">
    <property type="entry name" value="Ribosomal_uL22_euk/arc"/>
</dbReference>
<evidence type="ECO:0000256" key="4">
    <source>
        <dbReference type="RuleBase" id="RU004005"/>
    </source>
</evidence>
<dbReference type="GO" id="GO:0002181">
    <property type="term" value="P:cytoplasmic translation"/>
    <property type="evidence" value="ECO:0007669"/>
    <property type="project" value="TreeGrafter"/>
</dbReference>
<dbReference type="InterPro" id="IPR036394">
    <property type="entry name" value="Ribosomal_uL22_sf"/>
</dbReference>
<dbReference type="CDD" id="cd00336">
    <property type="entry name" value="Ribosomal_L22"/>
    <property type="match status" value="1"/>
</dbReference>
<evidence type="ECO:0008006" key="6">
    <source>
        <dbReference type="Google" id="ProtNLM"/>
    </source>
</evidence>
<keyword evidence="2 4" id="KW-0689">Ribosomal protein</keyword>